<dbReference type="GO" id="GO:0003700">
    <property type="term" value="F:DNA-binding transcription factor activity"/>
    <property type="evidence" value="ECO:0007669"/>
    <property type="project" value="InterPro"/>
</dbReference>
<accession>A0A8X7RB23</accession>
<protein>
    <recommendedName>
        <fullName evidence="1">K-box domain-containing protein</fullName>
    </recommendedName>
</protein>
<evidence type="ECO:0000313" key="3">
    <source>
        <dbReference type="Proteomes" id="UP000886595"/>
    </source>
</evidence>
<keyword evidence="3" id="KW-1185">Reference proteome</keyword>
<feature type="domain" description="K-box" evidence="1">
    <location>
        <begin position="32"/>
        <end position="88"/>
    </location>
</feature>
<dbReference type="AlphaFoldDB" id="A0A8X7RB23"/>
<proteinExistence type="predicted"/>
<name>A0A8X7RB23_BRACI</name>
<organism evidence="2 3">
    <name type="scientific">Brassica carinata</name>
    <name type="common">Ethiopian mustard</name>
    <name type="synonym">Abyssinian cabbage</name>
    <dbReference type="NCBI Taxonomy" id="52824"/>
    <lineage>
        <taxon>Eukaryota</taxon>
        <taxon>Viridiplantae</taxon>
        <taxon>Streptophyta</taxon>
        <taxon>Embryophyta</taxon>
        <taxon>Tracheophyta</taxon>
        <taxon>Spermatophyta</taxon>
        <taxon>Magnoliopsida</taxon>
        <taxon>eudicotyledons</taxon>
        <taxon>Gunneridae</taxon>
        <taxon>Pentapetalae</taxon>
        <taxon>rosids</taxon>
        <taxon>malvids</taxon>
        <taxon>Brassicales</taxon>
        <taxon>Brassicaceae</taxon>
        <taxon>Brassiceae</taxon>
        <taxon>Brassica</taxon>
    </lineage>
</organism>
<dbReference type="OrthoDB" id="1898716at2759"/>
<dbReference type="Proteomes" id="UP000886595">
    <property type="component" value="Unassembled WGS sequence"/>
</dbReference>
<evidence type="ECO:0000259" key="1">
    <source>
        <dbReference type="Pfam" id="PF01486"/>
    </source>
</evidence>
<dbReference type="EMBL" id="JAAMPC010000011">
    <property type="protein sequence ID" value="KAG2284548.1"/>
    <property type="molecule type" value="Genomic_DNA"/>
</dbReference>
<dbReference type="GO" id="GO:0005634">
    <property type="term" value="C:nucleus"/>
    <property type="evidence" value="ECO:0007669"/>
    <property type="project" value="InterPro"/>
</dbReference>
<dbReference type="InterPro" id="IPR002487">
    <property type="entry name" value="TF_Kbox"/>
</dbReference>
<comment type="caution">
    <text evidence="2">The sequence shown here is derived from an EMBL/GenBank/DDBJ whole genome shotgun (WGS) entry which is preliminary data.</text>
</comment>
<sequence length="101" mass="11342">MTNIIDRYGIQHACELRSLDLAEKTRSYLPHNELLESVKSNLEESNVDNVSVDSLISLEDQLETALSATRARKTELTMEFVKMLQEKVSATIPVIIGYADS</sequence>
<reference evidence="2 3" key="1">
    <citation type="submission" date="2020-02" db="EMBL/GenBank/DDBJ databases">
        <authorList>
            <person name="Ma Q."/>
            <person name="Huang Y."/>
            <person name="Song X."/>
            <person name="Pei D."/>
        </authorList>
    </citation>
    <scope>NUCLEOTIDE SEQUENCE [LARGE SCALE GENOMIC DNA]</scope>
    <source>
        <strain evidence="2">Sxm20200214</strain>
        <tissue evidence="2">Leaf</tissue>
    </source>
</reference>
<gene>
    <name evidence="2" type="ORF">Bca52824_055768</name>
</gene>
<dbReference type="Pfam" id="PF01486">
    <property type="entry name" value="K-box"/>
    <property type="match status" value="1"/>
</dbReference>
<evidence type="ECO:0000313" key="2">
    <source>
        <dbReference type="EMBL" id="KAG2284548.1"/>
    </source>
</evidence>